<keyword evidence="2" id="KW-0238">DNA-binding</keyword>
<dbReference type="PRINTS" id="PR00035">
    <property type="entry name" value="HTHGNTR"/>
</dbReference>
<dbReference type="InterPro" id="IPR011711">
    <property type="entry name" value="GntR_C"/>
</dbReference>
<dbReference type="PROSITE" id="PS50949">
    <property type="entry name" value="HTH_GNTR"/>
    <property type="match status" value="1"/>
</dbReference>
<dbReference type="InterPro" id="IPR036388">
    <property type="entry name" value="WH-like_DNA-bd_sf"/>
</dbReference>
<dbReference type="RefSeq" id="WP_043210407.1">
    <property type="nucleotide sequence ID" value="NZ_CAJGUP010000210.1"/>
</dbReference>
<dbReference type="InterPro" id="IPR008920">
    <property type="entry name" value="TF_FadR/GntR_C"/>
</dbReference>
<dbReference type="EMBL" id="CP016440">
    <property type="protein sequence ID" value="ANY14596.1"/>
    <property type="molecule type" value="Genomic_DNA"/>
</dbReference>
<dbReference type="PANTHER" id="PTHR43537:SF5">
    <property type="entry name" value="UXU OPERON TRANSCRIPTIONAL REGULATOR"/>
    <property type="match status" value="1"/>
</dbReference>
<evidence type="ECO:0000256" key="3">
    <source>
        <dbReference type="ARBA" id="ARBA00023163"/>
    </source>
</evidence>
<reference evidence="5 8" key="2">
    <citation type="submission" date="2016-07" db="EMBL/GenBank/DDBJ databases">
        <title>Complete genome sequences of Bordetella pseudohinzii.</title>
        <authorList>
            <person name="Spilker T."/>
            <person name="Darrah R."/>
            <person name="LiPuma J.J."/>
        </authorList>
    </citation>
    <scope>NUCLEOTIDE SEQUENCE [LARGE SCALE GENOMIC DNA]</scope>
    <source>
        <strain evidence="5 8">HI4681</strain>
    </source>
</reference>
<gene>
    <name evidence="5" type="ORF">BBN53_01040</name>
    <name evidence="6" type="ORF">ERS370011_01442</name>
</gene>
<dbReference type="Pfam" id="PF00392">
    <property type="entry name" value="GntR"/>
    <property type="match status" value="1"/>
</dbReference>
<dbReference type="Pfam" id="PF07729">
    <property type="entry name" value="FCD"/>
    <property type="match status" value="1"/>
</dbReference>
<dbReference type="SMART" id="SM00345">
    <property type="entry name" value="HTH_GNTR"/>
    <property type="match status" value="2"/>
</dbReference>
<evidence type="ECO:0000256" key="2">
    <source>
        <dbReference type="ARBA" id="ARBA00023125"/>
    </source>
</evidence>
<dbReference type="Gene3D" id="1.20.120.530">
    <property type="entry name" value="GntR ligand-binding domain-like"/>
    <property type="match status" value="1"/>
</dbReference>
<evidence type="ECO:0000313" key="7">
    <source>
        <dbReference type="Proteomes" id="UP000053096"/>
    </source>
</evidence>
<evidence type="ECO:0000313" key="6">
    <source>
        <dbReference type="EMBL" id="CUI62040.1"/>
    </source>
</evidence>
<evidence type="ECO:0000256" key="1">
    <source>
        <dbReference type="ARBA" id="ARBA00023015"/>
    </source>
</evidence>
<dbReference type="InterPro" id="IPR036390">
    <property type="entry name" value="WH_DNA-bd_sf"/>
</dbReference>
<dbReference type="AlphaFoldDB" id="A0A0J6C6P5"/>
<dbReference type="SUPFAM" id="SSF46785">
    <property type="entry name" value="Winged helix' DNA-binding domain"/>
    <property type="match status" value="2"/>
</dbReference>
<dbReference type="OrthoDB" id="8631299at2"/>
<dbReference type="Proteomes" id="UP000092950">
    <property type="component" value="Chromosome"/>
</dbReference>
<accession>A0A0M7E6C0</accession>
<dbReference type="KEGG" id="bpdz:BBN53_01040"/>
<sequence>MPRRSSSRLDLAGRICGYIHEQRLAPGDRVNEKRLAEWLGVSRTPVRAALEELAAHGYVERRSNLGMTLVKPPPLPAPGGARELDELVLRVARDRHKGVLAEFISESDLMQAYGLTRLRVREALERLANLGAVERKLASGWRFLAAPWDSEARRQSYQFRLTVEPAAMQLPGFALAPAWIDDMRRRHQRFLQSPWDEHASIEFFEMNAAFHLGIAAGSGNRHFADVIERQNMLRRLSNYDWRYGQDRVLVSTREHLEILDKLAAGDIELAVLLMRRHLESAMQVRSTPRQNCSL</sequence>
<accession>A0A0J6C6P5</accession>
<keyword evidence="3" id="KW-0804">Transcription</keyword>
<dbReference type="InterPro" id="IPR000524">
    <property type="entry name" value="Tscrpt_reg_HTH_GntR"/>
</dbReference>
<dbReference type="GO" id="GO:0003700">
    <property type="term" value="F:DNA-binding transcription factor activity"/>
    <property type="evidence" value="ECO:0007669"/>
    <property type="project" value="InterPro"/>
</dbReference>
<dbReference type="SMART" id="SM00895">
    <property type="entry name" value="FCD"/>
    <property type="match status" value="1"/>
</dbReference>
<dbReference type="SUPFAM" id="SSF48008">
    <property type="entry name" value="GntR ligand-binding domain-like"/>
    <property type="match status" value="1"/>
</dbReference>
<name>A0A0J6C6P5_9BORD</name>
<keyword evidence="8" id="KW-1185">Reference proteome</keyword>
<protein>
    <submittedName>
        <fullName evidence="5">GntR family transcriptional regulator</fullName>
    </submittedName>
    <submittedName>
        <fullName evidence="6">Transcriptional regulator NanR</fullName>
    </submittedName>
</protein>
<evidence type="ECO:0000313" key="8">
    <source>
        <dbReference type="Proteomes" id="UP000092950"/>
    </source>
</evidence>
<keyword evidence="1" id="KW-0805">Transcription regulation</keyword>
<dbReference type="CDD" id="cd07377">
    <property type="entry name" value="WHTH_GntR"/>
    <property type="match status" value="1"/>
</dbReference>
<evidence type="ECO:0000313" key="5">
    <source>
        <dbReference type="EMBL" id="ANY14596.1"/>
    </source>
</evidence>
<proteinExistence type="predicted"/>
<organism evidence="6 7">
    <name type="scientific">Bordetella pseudohinzii</name>
    <dbReference type="NCBI Taxonomy" id="1331258"/>
    <lineage>
        <taxon>Bacteria</taxon>
        <taxon>Pseudomonadati</taxon>
        <taxon>Pseudomonadota</taxon>
        <taxon>Betaproteobacteria</taxon>
        <taxon>Burkholderiales</taxon>
        <taxon>Alcaligenaceae</taxon>
        <taxon>Bordetella</taxon>
    </lineage>
</organism>
<dbReference type="PANTHER" id="PTHR43537">
    <property type="entry name" value="TRANSCRIPTIONAL REGULATOR, GNTR FAMILY"/>
    <property type="match status" value="1"/>
</dbReference>
<reference evidence="6 7" key="1">
    <citation type="submission" date="2015-09" db="EMBL/GenBank/DDBJ databases">
        <authorList>
            <person name="Jackson K.R."/>
            <person name="Lunt B.L."/>
            <person name="Fisher J.N.B."/>
            <person name="Gardner A.V."/>
            <person name="Bailey M.E."/>
            <person name="Deus L.M."/>
            <person name="Earl A.S."/>
            <person name="Gibby P.D."/>
            <person name="Hartmann K.A."/>
            <person name="Liu J.E."/>
            <person name="Manci A.M."/>
            <person name="Nielsen D.A."/>
            <person name="Solomon M.B."/>
            <person name="Breakwell D.P."/>
            <person name="Burnett S.H."/>
            <person name="Grose J.H."/>
        </authorList>
    </citation>
    <scope>NUCLEOTIDE SEQUENCE [LARGE SCALE GENOMIC DNA]</scope>
    <source>
        <strain evidence="6 7">2789STDY5608636</strain>
    </source>
</reference>
<dbReference type="EMBL" id="CYTV01000003">
    <property type="protein sequence ID" value="CUI62040.1"/>
    <property type="molecule type" value="Genomic_DNA"/>
</dbReference>
<dbReference type="Gene3D" id="1.10.10.10">
    <property type="entry name" value="Winged helix-like DNA-binding domain superfamily/Winged helix DNA-binding domain"/>
    <property type="match status" value="2"/>
</dbReference>
<dbReference type="Proteomes" id="UP000053096">
    <property type="component" value="Unassembled WGS sequence"/>
</dbReference>
<feature type="domain" description="HTH gntR-type" evidence="4">
    <location>
        <begin position="5"/>
        <end position="72"/>
    </location>
</feature>
<evidence type="ECO:0000259" key="4">
    <source>
        <dbReference type="PROSITE" id="PS50949"/>
    </source>
</evidence>
<dbReference type="GO" id="GO:0003677">
    <property type="term" value="F:DNA binding"/>
    <property type="evidence" value="ECO:0007669"/>
    <property type="project" value="UniProtKB-KW"/>
</dbReference>